<dbReference type="STRING" id="333138.LQ50_01780"/>
<name>A0A0B0IL52_9BACI</name>
<dbReference type="AlphaFoldDB" id="A0A0B0IL52"/>
<gene>
    <name evidence="2" type="ORF">LQ50_01780</name>
</gene>
<dbReference type="RefSeq" id="WP_034625306.1">
    <property type="nucleotide sequence ID" value="NZ_JRJU01000001.1"/>
</dbReference>
<keyword evidence="3" id="KW-1185">Reference proteome</keyword>
<feature type="transmembrane region" description="Helical" evidence="1">
    <location>
        <begin position="52"/>
        <end position="71"/>
    </location>
</feature>
<feature type="transmembrane region" description="Helical" evidence="1">
    <location>
        <begin position="137"/>
        <end position="155"/>
    </location>
</feature>
<reference evidence="2 3" key="1">
    <citation type="submission" date="2014-09" db="EMBL/GenBank/DDBJ databases">
        <title>Genome sequencing and annotation of Bacillus Okhensis strain Kh10-101T.</title>
        <authorList>
            <person name="Prakash J.S."/>
        </authorList>
    </citation>
    <scope>NUCLEOTIDE SEQUENCE [LARGE SCALE GENOMIC DNA]</scope>
    <source>
        <strain evidence="3">Kh10-101T</strain>
    </source>
</reference>
<evidence type="ECO:0000313" key="2">
    <source>
        <dbReference type="EMBL" id="KHF42040.1"/>
    </source>
</evidence>
<feature type="transmembrane region" description="Helical" evidence="1">
    <location>
        <begin position="104"/>
        <end position="125"/>
    </location>
</feature>
<dbReference type="eggNOG" id="COG4473">
    <property type="taxonomic scope" value="Bacteria"/>
</dbReference>
<dbReference type="Pfam" id="PF05975">
    <property type="entry name" value="EcsB"/>
    <property type="match status" value="1"/>
</dbReference>
<dbReference type="OrthoDB" id="2447941at2"/>
<feature type="transmembrane region" description="Helical" evidence="1">
    <location>
        <begin position="21"/>
        <end position="46"/>
    </location>
</feature>
<organism evidence="2 3">
    <name type="scientific">Halalkalibacter okhensis</name>
    <dbReference type="NCBI Taxonomy" id="333138"/>
    <lineage>
        <taxon>Bacteria</taxon>
        <taxon>Bacillati</taxon>
        <taxon>Bacillota</taxon>
        <taxon>Bacilli</taxon>
        <taxon>Bacillales</taxon>
        <taxon>Bacillaceae</taxon>
        <taxon>Halalkalibacter</taxon>
    </lineage>
</organism>
<sequence length="404" mass="46305">MNDGMTLWKERVNAYWNMAIRYLRLIGNSGFLFTVYVLIIIGSYYYSVFLDWLPQSFPAVWVFVAVFAHLLTRSGVRTFVKPADVVFLLPYESKLGAYFQASKWYSIGLQSGIILLALVVLSPLFSEYLAAEAGSLLLVFVLLIAAKGWNIIASFEEQRFQSESDRRSHFLLRGIINLVFTYLLFSGASLLFVLAIFVIMAGLYVMYYQKLAKKLSIKWDHLIEVEQEMLFFFYRIANAFTDVPQLRNKVRPRTYLKGFMPILIDSKKSVYHYLFVKSFIRANDYLGIYVRLVLIAAVILLALPTGWLQVVVLLLFMHMVTTQLSTLWYHYDTNMWVDLYPVEDTEKTGALTQLSFRLLLIMTSVLLGVLLASSSLLVAGGALILGGVYSYVGSHRLIHKRRKQ</sequence>
<keyword evidence="1" id="KW-0472">Membrane</keyword>
<dbReference type="InterPro" id="IPR010288">
    <property type="entry name" value="EcsB_ABC"/>
</dbReference>
<keyword evidence="1" id="KW-1133">Transmembrane helix</keyword>
<dbReference type="Proteomes" id="UP000030832">
    <property type="component" value="Unassembled WGS sequence"/>
</dbReference>
<evidence type="ECO:0000313" key="3">
    <source>
        <dbReference type="Proteomes" id="UP000030832"/>
    </source>
</evidence>
<protein>
    <submittedName>
        <fullName evidence="2">ABC transporter permease</fullName>
    </submittedName>
</protein>
<feature type="transmembrane region" description="Helical" evidence="1">
    <location>
        <begin position="175"/>
        <end position="207"/>
    </location>
</feature>
<feature type="transmembrane region" description="Helical" evidence="1">
    <location>
        <begin position="359"/>
        <end position="392"/>
    </location>
</feature>
<evidence type="ECO:0000256" key="1">
    <source>
        <dbReference type="SAM" id="Phobius"/>
    </source>
</evidence>
<keyword evidence="1" id="KW-0812">Transmembrane</keyword>
<dbReference type="GO" id="GO:0016020">
    <property type="term" value="C:membrane"/>
    <property type="evidence" value="ECO:0007669"/>
    <property type="project" value="InterPro"/>
</dbReference>
<dbReference type="EMBL" id="JRJU01000001">
    <property type="protein sequence ID" value="KHF42040.1"/>
    <property type="molecule type" value="Genomic_DNA"/>
</dbReference>
<dbReference type="PIRSF" id="PIRSF037259">
    <property type="entry name" value="EcsB_ABC"/>
    <property type="match status" value="1"/>
</dbReference>
<comment type="caution">
    <text evidence="2">The sequence shown here is derived from an EMBL/GenBank/DDBJ whole genome shotgun (WGS) entry which is preliminary data.</text>
</comment>
<accession>A0A0B0IL52</accession>
<proteinExistence type="predicted"/>